<evidence type="ECO:0000256" key="3">
    <source>
        <dbReference type="PIRSR" id="PIRSR620019-2"/>
    </source>
</evidence>
<protein>
    <submittedName>
        <fullName evidence="5">Acetyltransferase</fullName>
    </submittedName>
</protein>
<accession>A0A562YHC4</accession>
<comment type="similarity">
    <text evidence="1">Belongs to the transferase hexapeptide repeat family.</text>
</comment>
<dbReference type="RefSeq" id="WP_133355702.1">
    <property type="nucleotide sequence ID" value="NZ_SMZJ02000002.1"/>
</dbReference>
<dbReference type="PANTHER" id="PTHR43300:SF7">
    <property type="entry name" value="UDP-N-ACETYLBACILLOSAMINE N-ACETYLTRANSFERASE"/>
    <property type="match status" value="1"/>
</dbReference>
<dbReference type="SUPFAM" id="SSF51161">
    <property type="entry name" value="Trimeric LpxA-like enzymes"/>
    <property type="match status" value="1"/>
</dbReference>
<evidence type="ECO:0000256" key="2">
    <source>
        <dbReference type="PIRSR" id="PIRSR620019-1"/>
    </source>
</evidence>
<dbReference type="InterPro" id="IPR001451">
    <property type="entry name" value="Hexapep"/>
</dbReference>
<dbReference type="Pfam" id="PF00132">
    <property type="entry name" value="Hexapep"/>
    <property type="match status" value="2"/>
</dbReference>
<gene>
    <name evidence="5" type="ORF">E1J38_004150</name>
</gene>
<proteinExistence type="inferred from homology"/>
<dbReference type="CDD" id="cd03360">
    <property type="entry name" value="LbH_AT_putative"/>
    <property type="match status" value="1"/>
</dbReference>
<organism evidence="5 6">
    <name type="scientific">Seonamhaeicola sediminis</name>
    <dbReference type="NCBI Taxonomy" id="2528206"/>
    <lineage>
        <taxon>Bacteria</taxon>
        <taxon>Pseudomonadati</taxon>
        <taxon>Bacteroidota</taxon>
        <taxon>Flavobacteriia</taxon>
        <taxon>Flavobacteriales</taxon>
        <taxon>Flavobacteriaceae</taxon>
    </lineage>
</organism>
<evidence type="ECO:0000259" key="4">
    <source>
        <dbReference type="Pfam" id="PF17836"/>
    </source>
</evidence>
<dbReference type="InterPro" id="IPR041561">
    <property type="entry name" value="PglD_N"/>
</dbReference>
<dbReference type="Proteomes" id="UP000295814">
    <property type="component" value="Unassembled WGS sequence"/>
</dbReference>
<dbReference type="InterPro" id="IPR050179">
    <property type="entry name" value="Trans_hexapeptide_repeat"/>
</dbReference>
<keyword evidence="5" id="KW-0808">Transferase</keyword>
<dbReference type="OrthoDB" id="9794407at2"/>
<dbReference type="GO" id="GO:0016740">
    <property type="term" value="F:transferase activity"/>
    <property type="evidence" value="ECO:0007669"/>
    <property type="project" value="UniProtKB-KW"/>
</dbReference>
<dbReference type="Gene3D" id="3.40.50.20">
    <property type="match status" value="1"/>
</dbReference>
<dbReference type="Gene3D" id="2.160.10.10">
    <property type="entry name" value="Hexapeptide repeat proteins"/>
    <property type="match status" value="1"/>
</dbReference>
<evidence type="ECO:0000313" key="6">
    <source>
        <dbReference type="Proteomes" id="UP000295814"/>
    </source>
</evidence>
<dbReference type="AlphaFoldDB" id="A0A562YHC4"/>
<feature type="active site" description="Proton acceptor" evidence="2">
    <location>
        <position position="128"/>
    </location>
</feature>
<dbReference type="EMBL" id="SMZJ02000002">
    <property type="protein sequence ID" value="TWO33975.1"/>
    <property type="molecule type" value="Genomic_DNA"/>
</dbReference>
<evidence type="ECO:0000313" key="5">
    <source>
        <dbReference type="EMBL" id="TWO33975.1"/>
    </source>
</evidence>
<dbReference type="PANTHER" id="PTHR43300">
    <property type="entry name" value="ACETYLTRANSFERASE"/>
    <property type="match status" value="1"/>
</dbReference>
<dbReference type="NCBIfam" id="TIGR03570">
    <property type="entry name" value="NeuD_NnaD"/>
    <property type="match status" value="1"/>
</dbReference>
<comment type="caution">
    <text evidence="5">The sequence shown here is derived from an EMBL/GenBank/DDBJ whole genome shotgun (WGS) entry which is preliminary data.</text>
</comment>
<dbReference type="InterPro" id="IPR020019">
    <property type="entry name" value="AcTrfase_PglD-like"/>
</dbReference>
<keyword evidence="6" id="KW-1185">Reference proteome</keyword>
<feature type="binding site" evidence="3">
    <location>
        <position position="137"/>
    </location>
    <ligand>
        <name>acetyl-CoA</name>
        <dbReference type="ChEBI" id="CHEBI:57288"/>
    </ligand>
</feature>
<feature type="binding site" evidence="3">
    <location>
        <position position="64"/>
    </location>
    <ligand>
        <name>substrate</name>
    </ligand>
</feature>
<evidence type="ECO:0000256" key="1">
    <source>
        <dbReference type="ARBA" id="ARBA00007274"/>
    </source>
</evidence>
<feature type="binding site" evidence="3">
    <location>
        <begin position="8"/>
        <end position="10"/>
    </location>
    <ligand>
        <name>substrate</name>
    </ligand>
</feature>
<feature type="domain" description="PglD N-terminal" evidence="4">
    <location>
        <begin position="4"/>
        <end position="76"/>
    </location>
</feature>
<name>A0A562YHC4_9FLAO</name>
<sequence length="203" mass="21924">MKYLFGASGHAKVVLDVINSNNDTLGGIFDDDTNKNSFLDIPYLGQYEKHNEFSNDSKFLVSIGDNSLRKLVVQRIKQDFFKSCHNLSIVSKYSEIGLGTVVMANAVINAEASIGNHCIINTAAVVEHDCYIEDFVHISPNATITGNVTIGEGSMIGANTVVKQGTKIGKWSIIGAGAVIIEDVPDFATVVGNPGKIIKYNEQ</sequence>
<dbReference type="InterPro" id="IPR011004">
    <property type="entry name" value="Trimer_LpxA-like_sf"/>
</dbReference>
<feature type="site" description="Increases basicity of active site His" evidence="2">
    <location>
        <position position="129"/>
    </location>
</feature>
<dbReference type="Pfam" id="PF17836">
    <property type="entry name" value="PglD_N"/>
    <property type="match status" value="1"/>
</dbReference>
<reference evidence="5 6" key="1">
    <citation type="submission" date="2019-07" db="EMBL/GenBank/DDBJ databases">
        <title>Seonamhaeicola sp. W255 draft genome.</title>
        <authorList>
            <person name="Zhang X.-Y."/>
            <person name="Zhang R."/>
            <person name="Zhong Y.-L."/>
            <person name="Du Z.-J."/>
        </authorList>
    </citation>
    <scope>NUCLEOTIDE SEQUENCE [LARGE SCALE GENOMIC DNA]</scope>
    <source>
        <strain evidence="5 6">W255</strain>
    </source>
</reference>